<keyword evidence="2" id="KW-1133">Transmembrane helix</keyword>
<evidence type="ECO:0008006" key="6">
    <source>
        <dbReference type="Google" id="ProtNLM"/>
    </source>
</evidence>
<dbReference type="EMBL" id="JAGEUA010000002">
    <property type="protein sequence ID" value="KAL1007015.1"/>
    <property type="molecule type" value="Genomic_DNA"/>
</dbReference>
<keyword evidence="2" id="KW-0472">Membrane</keyword>
<dbReference type="PANTHER" id="PTHR45427:SF1">
    <property type="entry name" value="MUCIN-15"/>
    <property type="match status" value="1"/>
</dbReference>
<comment type="caution">
    <text evidence="4">The sequence shown here is derived from an EMBL/GenBank/DDBJ whole genome shotgun (WGS) entry which is preliminary data.</text>
</comment>
<evidence type="ECO:0000256" key="1">
    <source>
        <dbReference type="SAM" id="MobiDB-lite"/>
    </source>
</evidence>
<evidence type="ECO:0000256" key="3">
    <source>
        <dbReference type="SAM" id="SignalP"/>
    </source>
</evidence>
<keyword evidence="2" id="KW-0812">Transmembrane</keyword>
<keyword evidence="5" id="KW-1185">Reference proteome</keyword>
<dbReference type="InterPro" id="IPR031371">
    <property type="entry name" value="Mucin-15"/>
</dbReference>
<feature type="transmembrane region" description="Helical" evidence="2">
    <location>
        <begin position="255"/>
        <end position="278"/>
    </location>
</feature>
<evidence type="ECO:0000313" key="4">
    <source>
        <dbReference type="EMBL" id="KAL1007015.1"/>
    </source>
</evidence>
<dbReference type="Pfam" id="PF15672">
    <property type="entry name" value="Mucin15"/>
    <property type="match status" value="1"/>
</dbReference>
<keyword evidence="3" id="KW-0732">Signal</keyword>
<proteinExistence type="predicted"/>
<evidence type="ECO:0000256" key="2">
    <source>
        <dbReference type="SAM" id="Phobius"/>
    </source>
</evidence>
<sequence length="339" mass="37393">MHLYAIINAVLLLQLQGFHFALLKTPTDSPGRTIDPSWLRQPKKHDLDLISDNDGVHQDGTGGDISSGEEDDNLNLYPFSTLFPNFLESTVEHQETTVLPDSTVSIALNSSQDANVTDDDSGIKTKNNTLSSNATHHITINSNVLNSTFNETVFNKTSTTPATNSTEEASPDPNVGSELNNNTVDNYNITTKVPRHFSDSTGTTTHKILQNTTNIASTSTTENIMTTTMNELGFAVGNNSDRALATDAKKNRNSVAWGAILGIGLAVCFVAMVVYIILRQRDHRNFMHRKLVEEFPTDPVLRLDNTEPLDLKYNGSAYYNPGLQMDHIQMTNFPRGHEN</sequence>
<organism evidence="4 5">
    <name type="scientific">Umbra pygmaea</name>
    <name type="common">Eastern mudminnow</name>
    <dbReference type="NCBI Taxonomy" id="75934"/>
    <lineage>
        <taxon>Eukaryota</taxon>
        <taxon>Metazoa</taxon>
        <taxon>Chordata</taxon>
        <taxon>Craniata</taxon>
        <taxon>Vertebrata</taxon>
        <taxon>Euteleostomi</taxon>
        <taxon>Actinopterygii</taxon>
        <taxon>Neopterygii</taxon>
        <taxon>Teleostei</taxon>
        <taxon>Protacanthopterygii</taxon>
        <taxon>Esociformes</taxon>
        <taxon>Umbridae</taxon>
        <taxon>Umbra</taxon>
    </lineage>
</organism>
<dbReference type="AlphaFoldDB" id="A0ABD0XT32"/>
<feature type="chain" id="PRO_5044892419" description="Mucin-15" evidence="3">
    <location>
        <begin position="18"/>
        <end position="339"/>
    </location>
</feature>
<dbReference type="PANTHER" id="PTHR45427">
    <property type="entry name" value="MUCIN-15"/>
    <property type="match status" value="1"/>
</dbReference>
<feature type="compositionally biased region" description="Polar residues" evidence="1">
    <location>
        <begin position="155"/>
        <end position="168"/>
    </location>
</feature>
<evidence type="ECO:0000313" key="5">
    <source>
        <dbReference type="Proteomes" id="UP001557470"/>
    </source>
</evidence>
<gene>
    <name evidence="4" type="ORF">UPYG_G00080750</name>
</gene>
<accession>A0ABD0XT32</accession>
<feature type="signal peptide" evidence="3">
    <location>
        <begin position="1"/>
        <end position="17"/>
    </location>
</feature>
<feature type="region of interest" description="Disordered" evidence="1">
    <location>
        <begin position="155"/>
        <end position="180"/>
    </location>
</feature>
<protein>
    <recommendedName>
        <fullName evidence="6">Mucin-15</fullName>
    </recommendedName>
</protein>
<dbReference type="Proteomes" id="UP001557470">
    <property type="component" value="Unassembled WGS sequence"/>
</dbReference>
<reference evidence="4 5" key="1">
    <citation type="submission" date="2024-06" db="EMBL/GenBank/DDBJ databases">
        <authorList>
            <person name="Pan Q."/>
            <person name="Wen M."/>
            <person name="Jouanno E."/>
            <person name="Zahm M."/>
            <person name="Klopp C."/>
            <person name="Cabau C."/>
            <person name="Louis A."/>
            <person name="Berthelot C."/>
            <person name="Parey E."/>
            <person name="Roest Crollius H."/>
            <person name="Montfort J."/>
            <person name="Robinson-Rechavi M."/>
            <person name="Bouchez O."/>
            <person name="Lampietro C."/>
            <person name="Lopez Roques C."/>
            <person name="Donnadieu C."/>
            <person name="Postlethwait J."/>
            <person name="Bobe J."/>
            <person name="Verreycken H."/>
            <person name="Guiguen Y."/>
        </authorList>
    </citation>
    <scope>NUCLEOTIDE SEQUENCE [LARGE SCALE GENOMIC DNA]</scope>
    <source>
        <strain evidence="4">Up_M1</strain>
        <tissue evidence="4">Testis</tissue>
    </source>
</reference>
<name>A0ABD0XT32_UMBPY</name>
<feature type="region of interest" description="Disordered" evidence="1">
    <location>
        <begin position="49"/>
        <end position="71"/>
    </location>
</feature>